<dbReference type="RefSeq" id="WP_131897321.1">
    <property type="nucleotide sequence ID" value="NZ_SMKU01000145.1"/>
</dbReference>
<keyword evidence="3" id="KW-1185">Reference proteome</keyword>
<dbReference type="AlphaFoldDB" id="A0A4R5B6G2"/>
<evidence type="ECO:0000313" key="3">
    <source>
        <dbReference type="Proteomes" id="UP000294513"/>
    </source>
</evidence>
<comment type="caution">
    <text evidence="2">The sequence shown here is derived from an EMBL/GenBank/DDBJ whole genome shotgun (WGS) entry which is preliminary data.</text>
</comment>
<evidence type="ECO:0000256" key="1">
    <source>
        <dbReference type="SAM" id="MobiDB-lite"/>
    </source>
</evidence>
<dbReference type="EMBL" id="SMKU01000145">
    <property type="protein sequence ID" value="TDD80915.1"/>
    <property type="molecule type" value="Genomic_DNA"/>
</dbReference>
<accession>A0A4R5B6G2</accession>
<feature type="region of interest" description="Disordered" evidence="1">
    <location>
        <begin position="86"/>
        <end position="106"/>
    </location>
</feature>
<evidence type="ECO:0000313" key="2">
    <source>
        <dbReference type="EMBL" id="TDD80915.1"/>
    </source>
</evidence>
<gene>
    <name evidence="2" type="ORF">E1298_25000</name>
</gene>
<evidence type="ECO:0008006" key="4">
    <source>
        <dbReference type="Google" id="ProtNLM"/>
    </source>
</evidence>
<feature type="compositionally biased region" description="Low complexity" evidence="1">
    <location>
        <begin position="92"/>
        <end position="106"/>
    </location>
</feature>
<organism evidence="2 3">
    <name type="scientific">Actinomadura rubrisoli</name>
    <dbReference type="NCBI Taxonomy" id="2530368"/>
    <lineage>
        <taxon>Bacteria</taxon>
        <taxon>Bacillati</taxon>
        <taxon>Actinomycetota</taxon>
        <taxon>Actinomycetes</taxon>
        <taxon>Streptosporangiales</taxon>
        <taxon>Thermomonosporaceae</taxon>
        <taxon>Actinomadura</taxon>
    </lineage>
</organism>
<proteinExistence type="predicted"/>
<dbReference type="Proteomes" id="UP000294513">
    <property type="component" value="Unassembled WGS sequence"/>
</dbReference>
<dbReference type="OrthoDB" id="3188010at2"/>
<name>A0A4R5B6G2_9ACTN</name>
<sequence length="159" mass="16983">MIPTLDGVAEPRICTVPKFATSAGQECIDLAAKAGLCLDPWQRWVLDRALDEQGDGRWAAFEVGLLVPRQNGKSAIFEARVLAGPSSTRNCSSTAPTSSRPARRSSAGSWRYMSRCEAGASIGSARRRGCLMDLGIRAGGVMAGTVLRHELTDPHGGWL</sequence>
<reference evidence="2 3" key="1">
    <citation type="submission" date="2019-03" db="EMBL/GenBank/DDBJ databases">
        <title>Draft genome sequences of novel Actinobacteria.</title>
        <authorList>
            <person name="Sahin N."/>
            <person name="Ay H."/>
            <person name="Saygin H."/>
        </authorList>
    </citation>
    <scope>NUCLEOTIDE SEQUENCE [LARGE SCALE GENOMIC DNA]</scope>
    <source>
        <strain evidence="2 3">H3C3</strain>
    </source>
</reference>
<protein>
    <recommendedName>
        <fullName evidence="4">Terminase large subunit</fullName>
    </recommendedName>
</protein>